<dbReference type="CDD" id="cd01449">
    <property type="entry name" value="TST_Repeat_2"/>
    <property type="match status" value="1"/>
</dbReference>
<feature type="domain" description="Rhodanese" evidence="5">
    <location>
        <begin position="64"/>
        <end position="172"/>
    </location>
</feature>
<evidence type="ECO:0000256" key="4">
    <source>
        <dbReference type="SAM" id="SignalP"/>
    </source>
</evidence>
<feature type="signal peptide" evidence="4">
    <location>
        <begin position="1"/>
        <end position="23"/>
    </location>
</feature>
<dbReference type="EMBL" id="JAYJLD010000010">
    <property type="protein sequence ID" value="MEB3101824.1"/>
    <property type="molecule type" value="Genomic_DNA"/>
</dbReference>
<evidence type="ECO:0000256" key="3">
    <source>
        <dbReference type="ARBA" id="ARBA00047549"/>
    </source>
</evidence>
<organism evidence="6 7">
    <name type="scientific">Ferviditalea candida</name>
    <dbReference type="NCBI Taxonomy" id="3108399"/>
    <lineage>
        <taxon>Bacteria</taxon>
        <taxon>Bacillati</taxon>
        <taxon>Bacillota</taxon>
        <taxon>Bacilli</taxon>
        <taxon>Bacillales</taxon>
        <taxon>Paenibacillaceae</taxon>
        <taxon>Ferviditalea</taxon>
    </lineage>
</organism>
<dbReference type="CDD" id="cd01448">
    <property type="entry name" value="TST_Repeat_1"/>
    <property type="match status" value="1"/>
</dbReference>
<proteinExistence type="predicted"/>
<evidence type="ECO:0000256" key="1">
    <source>
        <dbReference type="ARBA" id="ARBA00012245"/>
    </source>
</evidence>
<name>A0ABU5ZH45_9BACL</name>
<dbReference type="GO" id="GO:0016740">
    <property type="term" value="F:transferase activity"/>
    <property type="evidence" value="ECO:0007669"/>
    <property type="project" value="UniProtKB-KW"/>
</dbReference>
<dbReference type="PROSITE" id="PS51257">
    <property type="entry name" value="PROKAR_LIPOPROTEIN"/>
    <property type="match status" value="1"/>
</dbReference>
<dbReference type="PANTHER" id="PTHR43855">
    <property type="entry name" value="THIOSULFATE SULFURTRANSFERASE"/>
    <property type="match status" value="1"/>
</dbReference>
<feature type="chain" id="PRO_5045490559" description="thiosulfate sulfurtransferase" evidence="4">
    <location>
        <begin position="24"/>
        <end position="319"/>
    </location>
</feature>
<dbReference type="InterPro" id="IPR051126">
    <property type="entry name" value="Thiosulfate_sulfurtransferase"/>
</dbReference>
<dbReference type="RefSeq" id="WP_371753942.1">
    <property type="nucleotide sequence ID" value="NZ_JAYJLD010000010.1"/>
</dbReference>
<keyword evidence="6" id="KW-0808">Transferase</keyword>
<accession>A0ABU5ZH45</accession>
<keyword evidence="7" id="KW-1185">Reference proteome</keyword>
<evidence type="ECO:0000313" key="6">
    <source>
        <dbReference type="EMBL" id="MEB3101824.1"/>
    </source>
</evidence>
<evidence type="ECO:0000313" key="7">
    <source>
        <dbReference type="Proteomes" id="UP001310386"/>
    </source>
</evidence>
<dbReference type="Gene3D" id="3.40.250.10">
    <property type="entry name" value="Rhodanese-like domain"/>
    <property type="match status" value="2"/>
</dbReference>
<dbReference type="InterPro" id="IPR001763">
    <property type="entry name" value="Rhodanese-like_dom"/>
</dbReference>
<comment type="catalytic activity">
    <reaction evidence="3">
        <text>thiosulfate + hydrogen cyanide = thiocyanate + sulfite + 2 H(+)</text>
        <dbReference type="Rhea" id="RHEA:16881"/>
        <dbReference type="ChEBI" id="CHEBI:15378"/>
        <dbReference type="ChEBI" id="CHEBI:17359"/>
        <dbReference type="ChEBI" id="CHEBI:18022"/>
        <dbReference type="ChEBI" id="CHEBI:18407"/>
        <dbReference type="ChEBI" id="CHEBI:33542"/>
        <dbReference type="EC" id="2.8.1.1"/>
    </reaction>
</comment>
<evidence type="ECO:0000256" key="2">
    <source>
        <dbReference type="ARBA" id="ARBA00022737"/>
    </source>
</evidence>
<sequence length="319" mass="34700">MQKRLKLKLMLGILSVVFITVLAACGSKSNSGESTGAAAGAKTGGDYPNSQLLADVNWVNDHLNDPKVVLIDARAKGYEEGHIRGAVNLKTGDINDPKNPVKGFLLGEEAFGEVIRKLGVNQDSTVLVYDEGNALSATRIFYAFEYYGLRDQVKVLNGGYPAWLAAGKDVSTDAPQIAPGNFTAKANAALISTKAEITGELNDPKLVFLDARSADEYTGKDLRGNKNGGHIPGAVNRDWSESIQKGEDGIERFKSYETLKAEFEKIGTVKDKTVVPYCQTNVRGAHTYFTLRLLGYSDIRPYEGSWSEWGNAIDTKIEK</sequence>
<protein>
    <recommendedName>
        <fullName evidence="1">thiosulfate sulfurtransferase</fullName>
        <ecNumber evidence="1">2.8.1.1</ecNumber>
    </recommendedName>
</protein>
<dbReference type="PROSITE" id="PS50206">
    <property type="entry name" value="RHODANESE_3"/>
    <property type="match status" value="2"/>
</dbReference>
<keyword evidence="2" id="KW-0677">Repeat</keyword>
<evidence type="ECO:0000259" key="5">
    <source>
        <dbReference type="PROSITE" id="PS50206"/>
    </source>
</evidence>
<dbReference type="SUPFAM" id="SSF52821">
    <property type="entry name" value="Rhodanese/Cell cycle control phosphatase"/>
    <property type="match status" value="2"/>
</dbReference>
<dbReference type="Pfam" id="PF00581">
    <property type="entry name" value="Rhodanese"/>
    <property type="match status" value="2"/>
</dbReference>
<comment type="caution">
    <text evidence="6">The sequence shown here is derived from an EMBL/GenBank/DDBJ whole genome shotgun (WGS) entry which is preliminary data.</text>
</comment>
<dbReference type="InterPro" id="IPR036873">
    <property type="entry name" value="Rhodanese-like_dom_sf"/>
</dbReference>
<dbReference type="PANTHER" id="PTHR43855:SF1">
    <property type="entry name" value="THIOSULFATE SULFURTRANSFERASE"/>
    <property type="match status" value="1"/>
</dbReference>
<dbReference type="SMART" id="SM00450">
    <property type="entry name" value="RHOD"/>
    <property type="match status" value="2"/>
</dbReference>
<dbReference type="EC" id="2.8.1.1" evidence="1"/>
<keyword evidence="4" id="KW-0732">Signal</keyword>
<reference evidence="6" key="1">
    <citation type="submission" date="2023-12" db="EMBL/GenBank/DDBJ databases">
        <title>Fervidustalea candida gen. nov., sp. nov., a novel member of the family Paenibacillaceae isolated from a geothermal area.</title>
        <authorList>
            <person name="Li W.-J."/>
            <person name="Jiao J.-Y."/>
            <person name="Chen Y."/>
        </authorList>
    </citation>
    <scope>NUCLEOTIDE SEQUENCE</scope>
    <source>
        <strain evidence="6">SYSU GA230002</strain>
    </source>
</reference>
<gene>
    <name evidence="6" type="ORF">VF724_09120</name>
</gene>
<feature type="domain" description="Rhodanese" evidence="5">
    <location>
        <begin position="202"/>
        <end position="318"/>
    </location>
</feature>
<dbReference type="Proteomes" id="UP001310386">
    <property type="component" value="Unassembled WGS sequence"/>
</dbReference>